<keyword evidence="4" id="KW-1185">Reference proteome</keyword>
<dbReference type="EMBL" id="KZ613912">
    <property type="protein sequence ID" value="PMD51568.1"/>
    <property type="molecule type" value="Genomic_DNA"/>
</dbReference>
<dbReference type="Gene3D" id="1.20.58.340">
    <property type="entry name" value="Magnesium transport protein CorA, transmembrane region"/>
    <property type="match status" value="1"/>
</dbReference>
<dbReference type="GeneID" id="36595591"/>
<name>A0A2J6SLC4_9HELO</name>
<reference evidence="3 4" key="1">
    <citation type="submission" date="2016-04" db="EMBL/GenBank/DDBJ databases">
        <title>A degradative enzymes factory behind the ericoid mycorrhizal symbiosis.</title>
        <authorList>
            <consortium name="DOE Joint Genome Institute"/>
            <person name="Martino E."/>
            <person name="Morin E."/>
            <person name="Grelet G."/>
            <person name="Kuo A."/>
            <person name="Kohler A."/>
            <person name="Daghino S."/>
            <person name="Barry K."/>
            <person name="Choi C."/>
            <person name="Cichocki N."/>
            <person name="Clum A."/>
            <person name="Copeland A."/>
            <person name="Hainaut M."/>
            <person name="Haridas S."/>
            <person name="Labutti K."/>
            <person name="Lindquist E."/>
            <person name="Lipzen A."/>
            <person name="Khouja H.-R."/>
            <person name="Murat C."/>
            <person name="Ohm R."/>
            <person name="Olson A."/>
            <person name="Spatafora J."/>
            <person name="Veneault-Fourrey C."/>
            <person name="Henrissat B."/>
            <person name="Grigoriev I."/>
            <person name="Martin F."/>
            <person name="Perotto S."/>
        </authorList>
    </citation>
    <scope>NUCLEOTIDE SEQUENCE [LARGE SCALE GENOMIC DNA]</scope>
    <source>
        <strain evidence="3 4">E</strain>
    </source>
</reference>
<feature type="region of interest" description="Disordered" evidence="1">
    <location>
        <begin position="268"/>
        <end position="298"/>
    </location>
</feature>
<dbReference type="Proteomes" id="UP000235371">
    <property type="component" value="Unassembled WGS sequence"/>
</dbReference>
<evidence type="ECO:0000313" key="3">
    <source>
        <dbReference type="EMBL" id="PMD51568.1"/>
    </source>
</evidence>
<feature type="compositionally biased region" description="Low complexity" evidence="1">
    <location>
        <begin position="497"/>
        <end position="510"/>
    </location>
</feature>
<proteinExistence type="predicted"/>
<dbReference type="RefSeq" id="XP_024728472.1">
    <property type="nucleotide sequence ID" value="XM_024887515.1"/>
</dbReference>
<evidence type="ECO:0000256" key="2">
    <source>
        <dbReference type="SAM" id="Phobius"/>
    </source>
</evidence>
<keyword evidence="2" id="KW-1133">Transmembrane helix</keyword>
<accession>A0A2J6SLC4</accession>
<feature type="compositionally biased region" description="Low complexity" evidence="1">
    <location>
        <begin position="279"/>
        <end position="298"/>
    </location>
</feature>
<dbReference type="AlphaFoldDB" id="A0A2J6SLC4"/>
<evidence type="ECO:0000313" key="4">
    <source>
        <dbReference type="Proteomes" id="UP000235371"/>
    </source>
</evidence>
<keyword evidence="2" id="KW-0472">Membrane</keyword>
<feature type="region of interest" description="Disordered" evidence="1">
    <location>
        <begin position="497"/>
        <end position="523"/>
    </location>
</feature>
<keyword evidence="2" id="KW-0812">Transmembrane</keyword>
<dbReference type="InParanoid" id="A0A2J6SLC4"/>
<protein>
    <recommendedName>
        <fullName evidence="5">Cora-domain-containing protein</fullName>
    </recommendedName>
</protein>
<sequence>MDWVPNSDLFVAPNRIDEFDCELDVKNAGQCCKVVQSYSVVNAAGQGTIVNNEIMLLDVQDWNDWFTSQVFVPDDATLTLASIPQNGFCILFIPRAADAELTESTIASGFTDLPMSKDHWEKVANAFHLPGHFTKVATRRLTSIITIYRTCEFSQVREKLWMHTFTINPKSHQAFAVAATHFESCQFTFSIMVGCTDDQINNVKRLVADDAVSIGHDRFSWELIKEVRSIRDESKTVEEETETTKLQLSKAILPGIATLLAQYTNDGTSRGGENLDARPPAAATPAATTPAATTATPTPIAIRQNRETFVEITNLFSERFNDILSRFDGLSAKCRIYVEGISFTTDIIRSELARQEANISTQNTKFGAAISFVALVFLPATAIATIFAMPIFGWTNDWIDLSFHPIKQDNTSSSNSGSNNAPKLPVVSGYLWVYLIIAVVITLVTLGIFLCCIRDIIWPKSPGGGTRNAGKAPAANPLTPITTTTITQPIQTLVSSTTIRSQASSTATRSTGGGGHTGHQTAVRRRIIPPGLSASTSNLANPRQVVDAMPARASTFGVSSTVRPADGMSEFRRENAAHAEDSLPSGIV</sequence>
<evidence type="ECO:0008006" key="5">
    <source>
        <dbReference type="Google" id="ProtNLM"/>
    </source>
</evidence>
<evidence type="ECO:0000256" key="1">
    <source>
        <dbReference type="SAM" id="MobiDB-lite"/>
    </source>
</evidence>
<organism evidence="3 4">
    <name type="scientific">Hyaloscypha bicolor E</name>
    <dbReference type="NCBI Taxonomy" id="1095630"/>
    <lineage>
        <taxon>Eukaryota</taxon>
        <taxon>Fungi</taxon>
        <taxon>Dikarya</taxon>
        <taxon>Ascomycota</taxon>
        <taxon>Pezizomycotina</taxon>
        <taxon>Leotiomycetes</taxon>
        <taxon>Helotiales</taxon>
        <taxon>Hyaloscyphaceae</taxon>
        <taxon>Hyaloscypha</taxon>
        <taxon>Hyaloscypha bicolor</taxon>
    </lineage>
</organism>
<gene>
    <name evidence="3" type="ORF">K444DRAFT_669330</name>
</gene>
<feature type="transmembrane region" description="Helical" evidence="2">
    <location>
        <begin position="431"/>
        <end position="453"/>
    </location>
</feature>
<feature type="transmembrane region" description="Helical" evidence="2">
    <location>
        <begin position="366"/>
        <end position="392"/>
    </location>
</feature>
<dbReference type="OrthoDB" id="3561681at2759"/>